<sequence>MEHPVAVEGVIVLDGRVQRILGQAQVDPVEVLGYAPRHGLEVIGSPLIALRAPRAGAVRMDVIGRQCRDERRQQFGFHDASTGLARPCGR</sequence>
<gene>
    <name evidence="1" type="ORF">MU0053_005041</name>
</gene>
<dbReference type="Proteomes" id="UP001190465">
    <property type="component" value="Chromosome"/>
</dbReference>
<dbReference type="EMBL" id="OY726397">
    <property type="protein sequence ID" value="CAJ1511124.1"/>
    <property type="molecule type" value="Genomic_DNA"/>
</dbReference>
<evidence type="ECO:0000313" key="2">
    <source>
        <dbReference type="Proteomes" id="UP001190465"/>
    </source>
</evidence>
<accession>A0ABN9NSC9</accession>
<protein>
    <submittedName>
        <fullName evidence="1">Uncharacterized protein</fullName>
    </submittedName>
</protein>
<proteinExistence type="predicted"/>
<dbReference type="RefSeq" id="WP_308483051.1">
    <property type="nucleotide sequence ID" value="NZ_OY726397.1"/>
</dbReference>
<name>A0ABN9NSC9_9MYCO</name>
<keyword evidence="2" id="KW-1185">Reference proteome</keyword>
<evidence type="ECO:0000313" key="1">
    <source>
        <dbReference type="EMBL" id="CAJ1511124.1"/>
    </source>
</evidence>
<organism evidence="1 2">
    <name type="scientific">[Mycobacterium] burgundiense</name>
    <dbReference type="NCBI Taxonomy" id="3064286"/>
    <lineage>
        <taxon>Bacteria</taxon>
        <taxon>Bacillati</taxon>
        <taxon>Actinomycetota</taxon>
        <taxon>Actinomycetes</taxon>
        <taxon>Mycobacteriales</taxon>
        <taxon>Mycobacteriaceae</taxon>
        <taxon>Mycolicibacterium</taxon>
    </lineage>
</organism>
<reference evidence="1 2" key="1">
    <citation type="submission" date="2023-08" db="EMBL/GenBank/DDBJ databases">
        <authorList>
            <person name="Folkvardsen B D."/>
            <person name="Norman A."/>
        </authorList>
    </citation>
    <scope>NUCLEOTIDE SEQUENCE [LARGE SCALE GENOMIC DNA]</scope>
    <source>
        <strain evidence="1 2">Mu0053</strain>
    </source>
</reference>